<protein>
    <recommendedName>
        <fullName evidence="8">Transcription factor AP-2 C-terminal domain-containing protein</fullName>
    </recommendedName>
</protein>
<feature type="compositionally biased region" description="Low complexity" evidence="7">
    <location>
        <begin position="173"/>
        <end position="186"/>
    </location>
</feature>
<dbReference type="GO" id="GO:0000981">
    <property type="term" value="F:DNA-binding transcription factor activity, RNA polymerase II-specific"/>
    <property type="evidence" value="ECO:0007669"/>
    <property type="project" value="TreeGrafter"/>
</dbReference>
<dbReference type="EMBL" id="LR900773">
    <property type="protein sequence ID" value="CAD7246849.1"/>
    <property type="molecule type" value="Genomic_DNA"/>
</dbReference>
<evidence type="ECO:0000256" key="1">
    <source>
        <dbReference type="ARBA" id="ARBA00004123"/>
    </source>
</evidence>
<dbReference type="EMBL" id="CAJPEV010001256">
    <property type="protein sequence ID" value="CAG0891676.1"/>
    <property type="molecule type" value="Genomic_DNA"/>
</dbReference>
<evidence type="ECO:0000256" key="6">
    <source>
        <dbReference type="ARBA" id="ARBA00023242"/>
    </source>
</evidence>
<keyword evidence="3" id="KW-0805">Transcription regulation</keyword>
<dbReference type="GO" id="GO:0042127">
    <property type="term" value="P:regulation of cell population proliferation"/>
    <property type="evidence" value="ECO:0007669"/>
    <property type="project" value="TreeGrafter"/>
</dbReference>
<comment type="similarity">
    <text evidence="2">Belongs to the AP-2 family.</text>
</comment>
<keyword evidence="6" id="KW-0539">Nucleus</keyword>
<dbReference type="Proteomes" id="UP000677054">
    <property type="component" value="Unassembled WGS sequence"/>
</dbReference>
<organism evidence="9">
    <name type="scientific">Darwinula stevensoni</name>
    <dbReference type="NCBI Taxonomy" id="69355"/>
    <lineage>
        <taxon>Eukaryota</taxon>
        <taxon>Metazoa</taxon>
        <taxon>Ecdysozoa</taxon>
        <taxon>Arthropoda</taxon>
        <taxon>Crustacea</taxon>
        <taxon>Oligostraca</taxon>
        <taxon>Ostracoda</taxon>
        <taxon>Podocopa</taxon>
        <taxon>Podocopida</taxon>
        <taxon>Darwinulocopina</taxon>
        <taxon>Darwinuloidea</taxon>
        <taxon>Darwinulidae</taxon>
        <taxon>Darwinula</taxon>
    </lineage>
</organism>
<feature type="domain" description="Transcription factor AP-2 C-terminal" evidence="8">
    <location>
        <begin position="306"/>
        <end position="500"/>
    </location>
</feature>
<comment type="subcellular location">
    <subcellularLocation>
        <location evidence="1">Nucleus</location>
    </subcellularLocation>
</comment>
<keyword evidence="5" id="KW-0804">Transcription</keyword>
<gene>
    <name evidence="9" type="ORF">DSTB1V02_LOCUS6692</name>
</gene>
<evidence type="ECO:0000313" key="9">
    <source>
        <dbReference type="EMBL" id="CAD7246849.1"/>
    </source>
</evidence>
<keyword evidence="4" id="KW-0238">DNA-binding</keyword>
<dbReference type="GO" id="GO:0005634">
    <property type="term" value="C:nucleus"/>
    <property type="evidence" value="ECO:0007669"/>
    <property type="project" value="UniProtKB-SubCell"/>
</dbReference>
<dbReference type="PANTHER" id="PTHR10812:SF17">
    <property type="entry name" value="TRANSCRIPTION FACTOR AP-2, ISOFORM D"/>
    <property type="match status" value="1"/>
</dbReference>
<sequence length="526" mass="57478">MSTQRKRKLLDEDAGSPLGTGDDTGISRSGRLRKKSSKYSLDFESLEEGQREMHAKKKDPSERLGFKGDGIHGRLRTSSASEDDDLEGVEGEDSTEEEFNDDDSRLVVDESRTPKPKPKTDKAKKTEAKSMSASVESSNSVIDDMDGNDSDEAVSSRESPICKMECKKESDCESSSPSSDRLTPSPTNGILRSVLLSSPAPRTSPEEMEKVAKKRKLEEILLSNPKFARVYEDAGKSSGHVNGGGSGNLSHLESVGNLAALSHMIVKPEYDSDVEEIDDEYGIGTDSSVGGEELRLNPTVELSEVFCCVPGRLSLLSSTPKYRVTVGEIQRRLQPPESLNVSLLGSMLRRAKARNAGQELRNRLNGLGLHIPAGWRRASCPTLLTALVEAEAVMLARDFGRLCETDFPAFPIAKYHHDGDVAAKVEPLQRKSMLLAAREVMKELVQTLNQDRSPLCHTNPPPLLPAGVQEPMETFSRLTHGFGTPAIVASLTAVQTYIDEYIRMIDQGSLVQPPKPKDGENGQHAH</sequence>
<dbReference type="InterPro" id="IPR004979">
    <property type="entry name" value="TF_AP2"/>
</dbReference>
<evidence type="ECO:0000256" key="7">
    <source>
        <dbReference type="SAM" id="MobiDB-lite"/>
    </source>
</evidence>
<name>A0A7R8XAS4_9CRUS</name>
<dbReference type="PRINTS" id="PR01748">
    <property type="entry name" value="AP2TNSCPFCT"/>
</dbReference>
<evidence type="ECO:0000259" key="8">
    <source>
        <dbReference type="Pfam" id="PF03299"/>
    </source>
</evidence>
<feature type="compositionally biased region" description="Basic and acidic residues" evidence="7">
    <location>
        <begin position="102"/>
        <end position="128"/>
    </location>
</feature>
<dbReference type="PANTHER" id="PTHR10812">
    <property type="entry name" value="TRANSCRIPTION FACTOR AP-2"/>
    <property type="match status" value="1"/>
</dbReference>
<feature type="compositionally biased region" description="Acidic residues" evidence="7">
    <location>
        <begin position="143"/>
        <end position="152"/>
    </location>
</feature>
<dbReference type="InterPro" id="IPR013854">
    <property type="entry name" value="TF_AP2_C"/>
</dbReference>
<proteinExistence type="inferred from homology"/>
<reference evidence="9" key="1">
    <citation type="submission" date="2020-11" db="EMBL/GenBank/DDBJ databases">
        <authorList>
            <person name="Tran Van P."/>
        </authorList>
    </citation>
    <scope>NUCLEOTIDE SEQUENCE</scope>
</reference>
<evidence type="ECO:0000256" key="4">
    <source>
        <dbReference type="ARBA" id="ARBA00023125"/>
    </source>
</evidence>
<keyword evidence="10" id="KW-1185">Reference proteome</keyword>
<feature type="compositionally biased region" description="Acidic residues" evidence="7">
    <location>
        <begin position="81"/>
        <end position="101"/>
    </location>
</feature>
<feature type="compositionally biased region" description="Basic and acidic residues" evidence="7">
    <location>
        <begin position="48"/>
        <end position="72"/>
    </location>
</feature>
<evidence type="ECO:0000256" key="5">
    <source>
        <dbReference type="ARBA" id="ARBA00023163"/>
    </source>
</evidence>
<feature type="compositionally biased region" description="Low complexity" evidence="7">
    <location>
        <begin position="129"/>
        <end position="140"/>
    </location>
</feature>
<dbReference type="OrthoDB" id="6252992at2759"/>
<dbReference type="GO" id="GO:0000977">
    <property type="term" value="F:RNA polymerase II transcription regulatory region sequence-specific DNA binding"/>
    <property type="evidence" value="ECO:0007669"/>
    <property type="project" value="TreeGrafter"/>
</dbReference>
<dbReference type="Pfam" id="PF03299">
    <property type="entry name" value="TF_AP-2"/>
    <property type="match status" value="1"/>
</dbReference>
<evidence type="ECO:0000313" key="10">
    <source>
        <dbReference type="Proteomes" id="UP000677054"/>
    </source>
</evidence>
<evidence type="ECO:0000256" key="2">
    <source>
        <dbReference type="ARBA" id="ARBA00007770"/>
    </source>
</evidence>
<dbReference type="AlphaFoldDB" id="A0A7R8XAS4"/>
<accession>A0A7R8XAS4</accession>
<evidence type="ECO:0000256" key="3">
    <source>
        <dbReference type="ARBA" id="ARBA00023015"/>
    </source>
</evidence>
<feature type="region of interest" description="Disordered" evidence="7">
    <location>
        <begin position="1"/>
        <end position="207"/>
    </location>
</feature>